<sequence>MRWLNLVSGVLATIAWGWILYLGTGLVAAIACANLPEFPIVGTLLFNVIIPTAMLALVAASVLVTNRMKQPGRVIALFPCAALGSVLVYYAFVTGISISASVDISECPF</sequence>
<protein>
    <submittedName>
        <fullName evidence="2">Uncharacterized protein</fullName>
    </submittedName>
</protein>
<dbReference type="AlphaFoldDB" id="A0AAJ5X616"/>
<feature type="transmembrane region" description="Helical" evidence="1">
    <location>
        <begin position="39"/>
        <end position="62"/>
    </location>
</feature>
<evidence type="ECO:0000256" key="1">
    <source>
        <dbReference type="SAM" id="Phobius"/>
    </source>
</evidence>
<reference evidence="2" key="1">
    <citation type="submission" date="2023-03" db="EMBL/GenBank/DDBJ databases">
        <title>Andean soil-derived lignocellulolytic bacterial consortium as a source of novel taxa and putative plastic-active enzymes.</title>
        <authorList>
            <person name="Diaz-Garcia L."/>
            <person name="Chuvochina M."/>
            <person name="Feuerriegel G."/>
            <person name="Bunk B."/>
            <person name="Sproer C."/>
            <person name="Streit W.R."/>
            <person name="Rodriguez L.M."/>
            <person name="Overmann J."/>
            <person name="Jimenez D.J."/>
        </authorList>
    </citation>
    <scope>NUCLEOTIDE SEQUENCE</scope>
    <source>
        <strain evidence="2">MAG 26</strain>
    </source>
</reference>
<organism evidence="2 3">
    <name type="scientific">Candidatus Andeanibacterium colombiense</name>
    <dbReference type="NCBI Taxonomy" id="3121345"/>
    <lineage>
        <taxon>Bacteria</taxon>
        <taxon>Pseudomonadati</taxon>
        <taxon>Pseudomonadota</taxon>
        <taxon>Alphaproteobacteria</taxon>
        <taxon>Sphingomonadales</taxon>
        <taxon>Sphingomonadaceae</taxon>
        <taxon>Candidatus Andeanibacterium</taxon>
    </lineage>
</organism>
<gene>
    <name evidence="2" type="ORF">P0Y56_09275</name>
</gene>
<keyword evidence="1" id="KW-0812">Transmembrane</keyword>
<keyword evidence="1" id="KW-1133">Transmembrane helix</keyword>
<feature type="transmembrane region" description="Helical" evidence="1">
    <location>
        <begin position="74"/>
        <end position="92"/>
    </location>
</feature>
<dbReference type="EMBL" id="CP119316">
    <property type="protein sequence ID" value="WEK45227.1"/>
    <property type="molecule type" value="Genomic_DNA"/>
</dbReference>
<name>A0AAJ5X616_9SPHN</name>
<evidence type="ECO:0000313" key="2">
    <source>
        <dbReference type="EMBL" id="WEK45227.1"/>
    </source>
</evidence>
<accession>A0AAJ5X616</accession>
<proteinExistence type="predicted"/>
<dbReference type="PROSITE" id="PS51257">
    <property type="entry name" value="PROKAR_LIPOPROTEIN"/>
    <property type="match status" value="1"/>
</dbReference>
<dbReference type="Proteomes" id="UP001218362">
    <property type="component" value="Chromosome"/>
</dbReference>
<keyword evidence="1" id="KW-0472">Membrane</keyword>
<dbReference type="KEGG" id="acob:P0Y56_09275"/>
<evidence type="ECO:0000313" key="3">
    <source>
        <dbReference type="Proteomes" id="UP001218362"/>
    </source>
</evidence>